<protein>
    <submittedName>
        <fullName evidence="3">Mannosyltransferase</fullName>
    </submittedName>
</protein>
<evidence type="ECO:0000313" key="3">
    <source>
        <dbReference type="EMBL" id="AGP79271.1"/>
    </source>
</evidence>
<dbReference type="SUPFAM" id="SSF53756">
    <property type="entry name" value="UDP-Glycosyltransferase/glycogen phosphorylase"/>
    <property type="match status" value="1"/>
</dbReference>
<dbReference type="Gene3D" id="3.40.50.2000">
    <property type="entry name" value="Glycogen Phosphorylase B"/>
    <property type="match status" value="2"/>
</dbReference>
<dbReference type="BioCyc" id="AMAC1300253:G12YX-2917-MONOMER"/>
<evidence type="ECO:0000256" key="1">
    <source>
        <dbReference type="ARBA" id="ARBA00022679"/>
    </source>
</evidence>
<dbReference type="PANTHER" id="PTHR46401">
    <property type="entry name" value="GLYCOSYLTRANSFERASE WBBK-RELATED"/>
    <property type="match status" value="1"/>
</dbReference>
<dbReference type="GO" id="GO:0009103">
    <property type="term" value="P:lipopolysaccharide biosynthetic process"/>
    <property type="evidence" value="ECO:0007669"/>
    <property type="project" value="TreeGrafter"/>
</dbReference>
<feature type="domain" description="Glycosyl transferase family 1" evidence="2">
    <location>
        <begin position="211"/>
        <end position="380"/>
    </location>
</feature>
<name>S5AJR7_9ALTE</name>
<dbReference type="KEGG" id="amh:I633_18215"/>
<sequence>MTNAPTQVVVFCPLPPKPNGIADYFAEQIPYFSRTTKVTVVIENEHPEPTGIASNVTILRLEEYMWQQAELSAVPHIYHVGNNPDTQYMLPVLLSKPGLVVVHDLNLHYLIDLTNLSLGDKKGYELALVNNYGQAGATIGKQLAQYGWKGQFMPHELMMNASIITAAERILVHSQYSADKIAALGQRNVCVVPHHFSPAARHYQSKLKMQYRGELGLPGNKPVITSMGFIAKAKQIKSVLKALAELKQKGIEFTYVLAGKCKPHEYDVYQDIADSGLADNVVVTGFLDEDAFFKYMLASDFIVNLRYPTGGESSGTLTRAMGMGLCCVVVNIGPFGELPNDCAVKLNWDENFNSNLCNELEKLITDKHYRVTFGKNAQKWVERTHNIALTTNAYLAEAAKLSDRTALASKALNNNINTYLTEHDVLHWKNAHSPLAEKSNLWWQANTVPINQPSVLSISKDQSHQVFVLTSLFRYSEEQIAQLNTPETSNKQYDNTFSLAVVDVSLNDIVYSPVKWLANANKHIEIGGRLVLSLEIPEGARSEYKIDRASITHYIEAAGFTVINTVAGPLDIDMNTTCYLTTERWVFTAIKRSWMVNTNPEQYNNGASELTWLYNNTYGTSESASNNEGSKGTEDA</sequence>
<dbReference type="HOGENOM" id="CLU_430024_0_0_6"/>
<reference evidence="3 4" key="1">
    <citation type="journal article" date="2013" name="Genome Biol. Evol.">
        <title>Genomic Diversity of "Deep Ecotype" Alteromonas macleodii Isolates: Evidence for Pan-Mediterranean Clonal Frames.</title>
        <authorList>
            <person name="Lopez-Perez M."/>
            <person name="Gonzaga A."/>
            <person name="Rodriguez-Valera F."/>
        </authorList>
    </citation>
    <scope>NUCLEOTIDE SEQUENCE [LARGE SCALE GENOMIC DNA]</scope>
    <source>
        <strain evidence="4">'English Channel 615'</strain>
    </source>
</reference>
<dbReference type="GO" id="GO:0016757">
    <property type="term" value="F:glycosyltransferase activity"/>
    <property type="evidence" value="ECO:0007669"/>
    <property type="project" value="UniProtKB-KW"/>
</dbReference>
<dbReference type="PATRIC" id="fig|1300253.3.peg.3816"/>
<dbReference type="InterPro" id="IPR001296">
    <property type="entry name" value="Glyco_trans_1"/>
</dbReference>
<gene>
    <name evidence="3" type="ORF">I633_18215</name>
</gene>
<dbReference type="AlphaFoldDB" id="S5AJR7"/>
<proteinExistence type="predicted"/>
<evidence type="ECO:0000259" key="2">
    <source>
        <dbReference type="Pfam" id="PF00534"/>
    </source>
</evidence>
<keyword evidence="1 3" id="KW-0808">Transferase</keyword>
<dbReference type="EMBL" id="CP004846">
    <property type="protein sequence ID" value="AGP79271.1"/>
    <property type="molecule type" value="Genomic_DNA"/>
</dbReference>
<evidence type="ECO:0000313" key="4">
    <source>
        <dbReference type="Proteomes" id="UP000014909"/>
    </source>
</evidence>
<accession>S5AJR7</accession>
<organism evidence="3 4">
    <name type="scientific">Alteromonas mediterranea 615</name>
    <dbReference type="NCBI Taxonomy" id="1300253"/>
    <lineage>
        <taxon>Bacteria</taxon>
        <taxon>Pseudomonadati</taxon>
        <taxon>Pseudomonadota</taxon>
        <taxon>Gammaproteobacteria</taxon>
        <taxon>Alteromonadales</taxon>
        <taxon>Alteromonadaceae</taxon>
        <taxon>Alteromonas/Salinimonas group</taxon>
        <taxon>Alteromonas</taxon>
    </lineage>
</organism>
<dbReference type="PANTHER" id="PTHR46401:SF2">
    <property type="entry name" value="GLYCOSYLTRANSFERASE WBBK-RELATED"/>
    <property type="match status" value="1"/>
</dbReference>
<dbReference type="CDD" id="cd03801">
    <property type="entry name" value="GT4_PimA-like"/>
    <property type="match status" value="1"/>
</dbReference>
<keyword evidence="3" id="KW-0328">Glycosyltransferase</keyword>
<dbReference type="Proteomes" id="UP000014909">
    <property type="component" value="Chromosome"/>
</dbReference>
<dbReference type="Pfam" id="PF00534">
    <property type="entry name" value="Glycos_transf_1"/>
    <property type="match status" value="1"/>
</dbReference>